<dbReference type="AlphaFoldDB" id="M5GH39"/>
<dbReference type="InterPro" id="IPR023251">
    <property type="entry name" value="Brr1"/>
</dbReference>
<evidence type="ECO:0000313" key="3">
    <source>
        <dbReference type="EMBL" id="EJU06568.1"/>
    </source>
</evidence>
<dbReference type="PANTHER" id="PTHR12794">
    <property type="entry name" value="GEMIN2"/>
    <property type="match status" value="1"/>
</dbReference>
<dbReference type="EMBL" id="JH795855">
    <property type="protein sequence ID" value="EJU06568.1"/>
    <property type="molecule type" value="Genomic_DNA"/>
</dbReference>
<feature type="region of interest" description="Disordered" evidence="2">
    <location>
        <begin position="1"/>
        <end position="26"/>
    </location>
</feature>
<protein>
    <submittedName>
        <fullName evidence="3">Uncharacterized protein</fullName>
    </submittedName>
</protein>
<name>M5GH39_DACPD</name>
<dbReference type="OMA" id="YFTHWIN"/>
<proteinExistence type="inferred from homology"/>
<dbReference type="Proteomes" id="UP000030653">
    <property type="component" value="Unassembled WGS sequence"/>
</dbReference>
<comment type="similarity">
    <text evidence="1">Belongs to the gemin-2 family.</text>
</comment>
<feature type="region of interest" description="Disordered" evidence="2">
    <location>
        <begin position="172"/>
        <end position="192"/>
    </location>
</feature>
<dbReference type="InterPro" id="IPR035426">
    <property type="entry name" value="Gemin2/Brr1"/>
</dbReference>
<dbReference type="GO" id="GO:0032797">
    <property type="term" value="C:SMN complex"/>
    <property type="evidence" value="ECO:0007669"/>
    <property type="project" value="TreeGrafter"/>
</dbReference>
<evidence type="ECO:0000256" key="1">
    <source>
        <dbReference type="ARBA" id="ARBA00025758"/>
    </source>
</evidence>
<keyword evidence="4" id="KW-1185">Reference proteome</keyword>
<gene>
    <name evidence="3" type="ORF">DACRYDRAFT_103514</name>
</gene>
<dbReference type="Pfam" id="PF04938">
    <property type="entry name" value="SIP1"/>
    <property type="match status" value="1"/>
</dbReference>
<dbReference type="GO" id="GO:0030532">
    <property type="term" value="C:small nuclear ribonucleoprotein complex"/>
    <property type="evidence" value="ECO:0007669"/>
    <property type="project" value="InterPro"/>
</dbReference>
<organism evidence="3 4">
    <name type="scientific">Dacryopinax primogenitus (strain DJM 731)</name>
    <name type="common">Brown rot fungus</name>
    <dbReference type="NCBI Taxonomy" id="1858805"/>
    <lineage>
        <taxon>Eukaryota</taxon>
        <taxon>Fungi</taxon>
        <taxon>Dikarya</taxon>
        <taxon>Basidiomycota</taxon>
        <taxon>Agaricomycotina</taxon>
        <taxon>Dacrymycetes</taxon>
        <taxon>Dacrymycetales</taxon>
        <taxon>Dacrymycetaceae</taxon>
        <taxon>Dacryopinax</taxon>
    </lineage>
</organism>
<dbReference type="PANTHER" id="PTHR12794:SF0">
    <property type="entry name" value="GEM-ASSOCIATED PROTEIN 2"/>
    <property type="match status" value="1"/>
</dbReference>
<dbReference type="Gene3D" id="1.20.58.1070">
    <property type="match status" value="1"/>
</dbReference>
<reference evidence="3 4" key="1">
    <citation type="journal article" date="2012" name="Science">
        <title>The Paleozoic origin of enzymatic lignin decomposition reconstructed from 31 fungal genomes.</title>
        <authorList>
            <person name="Floudas D."/>
            <person name="Binder M."/>
            <person name="Riley R."/>
            <person name="Barry K."/>
            <person name="Blanchette R.A."/>
            <person name="Henrissat B."/>
            <person name="Martinez A.T."/>
            <person name="Otillar R."/>
            <person name="Spatafora J.W."/>
            <person name="Yadav J.S."/>
            <person name="Aerts A."/>
            <person name="Benoit I."/>
            <person name="Boyd A."/>
            <person name="Carlson A."/>
            <person name="Copeland A."/>
            <person name="Coutinho P.M."/>
            <person name="de Vries R.P."/>
            <person name="Ferreira P."/>
            <person name="Findley K."/>
            <person name="Foster B."/>
            <person name="Gaskell J."/>
            <person name="Glotzer D."/>
            <person name="Gorecki P."/>
            <person name="Heitman J."/>
            <person name="Hesse C."/>
            <person name="Hori C."/>
            <person name="Igarashi K."/>
            <person name="Jurgens J.A."/>
            <person name="Kallen N."/>
            <person name="Kersten P."/>
            <person name="Kohler A."/>
            <person name="Kuees U."/>
            <person name="Kumar T.K.A."/>
            <person name="Kuo A."/>
            <person name="LaButti K."/>
            <person name="Larrondo L.F."/>
            <person name="Lindquist E."/>
            <person name="Ling A."/>
            <person name="Lombard V."/>
            <person name="Lucas S."/>
            <person name="Lundell T."/>
            <person name="Martin R."/>
            <person name="McLaughlin D.J."/>
            <person name="Morgenstern I."/>
            <person name="Morin E."/>
            <person name="Murat C."/>
            <person name="Nagy L.G."/>
            <person name="Nolan M."/>
            <person name="Ohm R.A."/>
            <person name="Patyshakuliyeva A."/>
            <person name="Rokas A."/>
            <person name="Ruiz-Duenas F.J."/>
            <person name="Sabat G."/>
            <person name="Salamov A."/>
            <person name="Samejima M."/>
            <person name="Schmutz J."/>
            <person name="Slot J.C."/>
            <person name="St John F."/>
            <person name="Stenlid J."/>
            <person name="Sun H."/>
            <person name="Sun S."/>
            <person name="Syed K."/>
            <person name="Tsang A."/>
            <person name="Wiebenga A."/>
            <person name="Young D."/>
            <person name="Pisabarro A."/>
            <person name="Eastwood D.C."/>
            <person name="Martin F."/>
            <person name="Cullen D."/>
            <person name="Grigoriev I.V."/>
            <person name="Hibbett D.S."/>
        </authorList>
    </citation>
    <scope>NUCLEOTIDE SEQUENCE [LARGE SCALE GENOMIC DNA]</scope>
    <source>
        <strain evidence="3 4">DJM-731 SS1</strain>
    </source>
</reference>
<dbReference type="OrthoDB" id="428895at2759"/>
<evidence type="ECO:0000313" key="4">
    <source>
        <dbReference type="Proteomes" id="UP000030653"/>
    </source>
</evidence>
<dbReference type="HOGENOM" id="CLU_061593_0_0_1"/>
<dbReference type="GeneID" id="63682831"/>
<dbReference type="RefSeq" id="XP_040633462.1">
    <property type="nucleotide sequence ID" value="XM_040767769.1"/>
</dbReference>
<accession>M5GH39</accession>
<dbReference type="PRINTS" id="PR02039">
    <property type="entry name" value="SPLICEFRBRR1"/>
</dbReference>
<sequence length="368" mass="40863">MHSIQRSDLKRKRARDDGDDELAEPGLQRQILPIAAHLRADFHGEPQDGMEYLFTVRRASSQLPWMTIAPSIPAPPKVATASWVQHAKAVKAQVNRAPAPATVLDDTGGDEGSRRLPDEEWKNAFVTGFNRFRQNIQQPTIYVGSTPTPRYPKVTDRSGWYTYVTGRPDPLSVDKGKLPSTIPTEPTPSDPSLDYANDDFPTETLLPPLSSSAPILSHGTPPVTALLRSLDQKSVLHLLMYFAHWLNTSLRPPSSSIPPYPTTPFEPALSPVFGQWIFALLGHLDDRLMSGEVHTLRTLARACKELLVRSWEIGEEVALATGEKKDVREERQRERDACWIIIAAVAGVWGQTDIWDDAKDAMLGALRG</sequence>
<evidence type="ECO:0000256" key="2">
    <source>
        <dbReference type="SAM" id="MobiDB-lite"/>
    </source>
</evidence>
<dbReference type="GO" id="GO:0000387">
    <property type="term" value="P:spliceosomal snRNP assembly"/>
    <property type="evidence" value="ECO:0007669"/>
    <property type="project" value="InterPro"/>
</dbReference>